<gene>
    <name evidence="2" type="ORF">FRC96_00130</name>
</gene>
<proteinExistence type="predicted"/>
<evidence type="ECO:0000313" key="3">
    <source>
        <dbReference type="Proteomes" id="UP000321046"/>
    </source>
</evidence>
<dbReference type="Proteomes" id="UP000321046">
    <property type="component" value="Unassembled WGS sequence"/>
</dbReference>
<protein>
    <submittedName>
        <fullName evidence="2">Uncharacterized protein</fullName>
    </submittedName>
</protein>
<organism evidence="2 3">
    <name type="scientific">Lujinxingia vulgaris</name>
    <dbReference type="NCBI Taxonomy" id="2600176"/>
    <lineage>
        <taxon>Bacteria</taxon>
        <taxon>Deltaproteobacteria</taxon>
        <taxon>Bradymonadales</taxon>
        <taxon>Lujinxingiaceae</taxon>
        <taxon>Lujinxingia</taxon>
    </lineage>
</organism>
<dbReference type="EMBL" id="VOSL01000002">
    <property type="protein sequence ID" value="TXD44524.1"/>
    <property type="molecule type" value="Genomic_DNA"/>
</dbReference>
<dbReference type="AlphaFoldDB" id="A0A5C6XMD0"/>
<dbReference type="OrthoDB" id="9840288at2"/>
<comment type="caution">
    <text evidence="2">The sequence shown here is derived from an EMBL/GenBank/DDBJ whole genome shotgun (WGS) entry which is preliminary data.</text>
</comment>
<feature type="region of interest" description="Disordered" evidence="1">
    <location>
        <begin position="1"/>
        <end position="22"/>
    </location>
</feature>
<name>A0A5C6XMD0_9DELT</name>
<evidence type="ECO:0000256" key="1">
    <source>
        <dbReference type="SAM" id="MobiDB-lite"/>
    </source>
</evidence>
<sequence>MKRLMAQRAAAKGDQGESGQRDAVGYVSGEVGGRYEGLSVERMLGYAAELGLREEPVQERGERVEAMLTTLGLSEVRARRLREIDPLARWKVELGECALLGARDWVVVIEGDEAARKAKLEVLKAVGRGGAVLVISSSAKGLEGFDVVGGEAEGIDAAGEVA</sequence>
<reference evidence="2 3" key="1">
    <citation type="submission" date="2019-08" db="EMBL/GenBank/DDBJ databases">
        <title>Bradymonadales sp. TMQ2.</title>
        <authorList>
            <person name="Liang Q."/>
        </authorList>
    </citation>
    <scope>NUCLEOTIDE SEQUENCE [LARGE SCALE GENOMIC DNA]</scope>
    <source>
        <strain evidence="2 3">TMQ2</strain>
    </source>
</reference>
<accession>A0A5C6XMD0</accession>
<evidence type="ECO:0000313" key="2">
    <source>
        <dbReference type="EMBL" id="TXD44524.1"/>
    </source>
</evidence>